<name>A0AAE0UB90_SORBR</name>
<evidence type="ECO:0000256" key="2">
    <source>
        <dbReference type="PROSITE-ProRule" id="PRU00235"/>
    </source>
</evidence>
<proteinExistence type="predicted"/>
<dbReference type="InterPro" id="IPR051210">
    <property type="entry name" value="Ub_ligase/GEF_domain"/>
</dbReference>
<reference evidence="3" key="2">
    <citation type="submission" date="2023-07" db="EMBL/GenBank/DDBJ databases">
        <authorList>
            <consortium name="Lawrence Berkeley National Laboratory"/>
            <person name="Haridas S."/>
            <person name="Hensen N."/>
            <person name="Bonometti L."/>
            <person name="Westerberg I."/>
            <person name="Brannstrom I.O."/>
            <person name="Guillou S."/>
            <person name="Cros-Aarteil S."/>
            <person name="Calhoun S."/>
            <person name="Kuo A."/>
            <person name="Mondo S."/>
            <person name="Pangilinan J."/>
            <person name="Riley R."/>
            <person name="LaButti K."/>
            <person name="Andreopoulos B."/>
            <person name="Lipzen A."/>
            <person name="Chen C."/>
            <person name="Yanf M."/>
            <person name="Daum C."/>
            <person name="Ng V."/>
            <person name="Clum A."/>
            <person name="Steindorff A."/>
            <person name="Ohm R."/>
            <person name="Martin F."/>
            <person name="Silar P."/>
            <person name="Natvig D."/>
            <person name="Lalanne C."/>
            <person name="Gautier V."/>
            <person name="Ament-velasquez S.L."/>
            <person name="Kruys A."/>
            <person name="Hutchinson M.I."/>
            <person name="Powell A.J."/>
            <person name="Barry K."/>
            <person name="Miller A.N."/>
            <person name="Grigoriev I.V."/>
            <person name="Debuchy R."/>
            <person name="Gladieux P."/>
            <person name="Thoren M.H."/>
            <person name="Johannesson H."/>
        </authorList>
    </citation>
    <scope>NUCLEOTIDE SEQUENCE</scope>
    <source>
        <strain evidence="3">FGSC 1904</strain>
    </source>
</reference>
<evidence type="ECO:0000313" key="4">
    <source>
        <dbReference type="Proteomes" id="UP001281003"/>
    </source>
</evidence>
<dbReference type="SUPFAM" id="SSF50985">
    <property type="entry name" value="RCC1/BLIP-II"/>
    <property type="match status" value="1"/>
</dbReference>
<dbReference type="InterPro" id="IPR009091">
    <property type="entry name" value="RCC1/BLIP-II"/>
</dbReference>
<dbReference type="Proteomes" id="UP001281003">
    <property type="component" value="Unassembled WGS sequence"/>
</dbReference>
<keyword evidence="1" id="KW-0677">Repeat</keyword>
<reference evidence="3" key="1">
    <citation type="journal article" date="2023" name="Mol. Phylogenet. Evol.">
        <title>Genome-scale phylogeny and comparative genomics of the fungal order Sordariales.</title>
        <authorList>
            <person name="Hensen N."/>
            <person name="Bonometti L."/>
            <person name="Westerberg I."/>
            <person name="Brannstrom I.O."/>
            <person name="Guillou S."/>
            <person name="Cros-Aarteil S."/>
            <person name="Calhoun S."/>
            <person name="Haridas S."/>
            <person name="Kuo A."/>
            <person name="Mondo S."/>
            <person name="Pangilinan J."/>
            <person name="Riley R."/>
            <person name="LaButti K."/>
            <person name="Andreopoulos B."/>
            <person name="Lipzen A."/>
            <person name="Chen C."/>
            <person name="Yan M."/>
            <person name="Daum C."/>
            <person name="Ng V."/>
            <person name="Clum A."/>
            <person name="Steindorff A."/>
            <person name="Ohm R.A."/>
            <person name="Martin F."/>
            <person name="Silar P."/>
            <person name="Natvig D.O."/>
            <person name="Lalanne C."/>
            <person name="Gautier V."/>
            <person name="Ament-Velasquez S.L."/>
            <person name="Kruys A."/>
            <person name="Hutchinson M.I."/>
            <person name="Powell A.J."/>
            <person name="Barry K."/>
            <person name="Miller A.N."/>
            <person name="Grigoriev I.V."/>
            <person name="Debuchy R."/>
            <person name="Gladieux P."/>
            <person name="Hiltunen Thoren M."/>
            <person name="Johannesson H."/>
        </authorList>
    </citation>
    <scope>NUCLEOTIDE SEQUENCE</scope>
    <source>
        <strain evidence="3">FGSC 1904</strain>
    </source>
</reference>
<dbReference type="AlphaFoldDB" id="A0AAE0UB90"/>
<dbReference type="PROSITE" id="PS50012">
    <property type="entry name" value="RCC1_3"/>
    <property type="match status" value="1"/>
</dbReference>
<feature type="repeat" description="RCC1" evidence="2">
    <location>
        <begin position="286"/>
        <end position="349"/>
    </location>
</feature>
<organism evidence="3 4">
    <name type="scientific">Sordaria brevicollis</name>
    <dbReference type="NCBI Taxonomy" id="83679"/>
    <lineage>
        <taxon>Eukaryota</taxon>
        <taxon>Fungi</taxon>
        <taxon>Dikarya</taxon>
        <taxon>Ascomycota</taxon>
        <taxon>Pezizomycotina</taxon>
        <taxon>Sordariomycetes</taxon>
        <taxon>Sordariomycetidae</taxon>
        <taxon>Sordariales</taxon>
        <taxon>Sordariaceae</taxon>
        <taxon>Sordaria</taxon>
    </lineage>
</organism>
<dbReference type="Pfam" id="PF13540">
    <property type="entry name" value="RCC1_2"/>
    <property type="match status" value="1"/>
</dbReference>
<dbReference type="InterPro" id="IPR000408">
    <property type="entry name" value="Reg_chr_condens"/>
</dbReference>
<dbReference type="Gene3D" id="2.130.10.30">
    <property type="entry name" value="Regulator of chromosome condensation 1/beta-lactamase-inhibitor protein II"/>
    <property type="match status" value="1"/>
</dbReference>
<evidence type="ECO:0000313" key="3">
    <source>
        <dbReference type="EMBL" id="KAK3397405.1"/>
    </source>
</evidence>
<sequence>MELYATGGNQWLQLSFGKQKEDGKHQEEDPDDLWEFTCVFRHDGDIHTIQSFDSYNVVYQKQNNSFITKAGRVPPDHNVLRSVDENIYRTFAEANNGHVAVYNPSTATITEYLTIQDLLLDIGSEPIPETQPVCKISFTGFPDIIQLLSYSTGFAALSSSGQVYTWGDERYAGCLGREVTNDCPASRPCPVPLLCNLPTGPINHLTTSPQSYLLACLTEGNDLYVWCDPRRLPPSLQTLFVNQEANDAEPNGPTPVVITDAEGNEVDGIVDVAVGAEHVIALTDRGEVYVIGENGSGQLGLGEGVEFVMEWTRVPLRLGEEGGDRTKKKKKVVESVKAGAWASFLVVGEEEK</sequence>
<protein>
    <submittedName>
        <fullName evidence="3">Regulator of chromosome condensation 1/beta-lactamase-inhibitor protein II</fullName>
    </submittedName>
</protein>
<dbReference type="PANTHER" id="PTHR22870:SF408">
    <property type="entry name" value="OS09G0560450 PROTEIN"/>
    <property type="match status" value="1"/>
</dbReference>
<keyword evidence="4" id="KW-1185">Reference proteome</keyword>
<gene>
    <name evidence="3" type="ORF">B0T20DRAFT_355795</name>
</gene>
<evidence type="ECO:0000256" key="1">
    <source>
        <dbReference type="ARBA" id="ARBA00022737"/>
    </source>
</evidence>
<dbReference type="EMBL" id="JAUTDP010000008">
    <property type="protein sequence ID" value="KAK3397405.1"/>
    <property type="molecule type" value="Genomic_DNA"/>
</dbReference>
<dbReference type="PANTHER" id="PTHR22870">
    <property type="entry name" value="REGULATOR OF CHROMOSOME CONDENSATION"/>
    <property type="match status" value="1"/>
</dbReference>
<comment type="caution">
    <text evidence="3">The sequence shown here is derived from an EMBL/GenBank/DDBJ whole genome shotgun (WGS) entry which is preliminary data.</text>
</comment>
<accession>A0AAE0UB90</accession>